<reference evidence="3 4" key="1">
    <citation type="submission" date="2024-01" db="EMBL/GenBank/DDBJ databases">
        <authorList>
            <person name="Allen C."/>
            <person name="Tagirdzhanova G."/>
        </authorList>
    </citation>
    <scope>NUCLEOTIDE SEQUENCE [LARGE SCALE GENOMIC DNA]</scope>
    <source>
        <strain evidence="3 4">CBS 119000</strain>
    </source>
</reference>
<keyword evidence="1" id="KW-0175">Coiled coil</keyword>
<dbReference type="InterPro" id="IPR028211">
    <property type="entry name" value="Ntr2"/>
</dbReference>
<feature type="region of interest" description="Disordered" evidence="2">
    <location>
        <begin position="1"/>
        <end position="154"/>
    </location>
</feature>
<feature type="compositionally biased region" description="Basic and acidic residues" evidence="2">
    <location>
        <begin position="215"/>
        <end position="226"/>
    </location>
</feature>
<protein>
    <recommendedName>
        <fullName evidence="5">Nineteen complex-related protein 2-domain-containing protein</fullName>
    </recommendedName>
</protein>
<comment type="caution">
    <text evidence="3">The sequence shown here is derived from an EMBL/GenBank/DDBJ whole genome shotgun (WGS) entry which is preliminary data.</text>
</comment>
<proteinExistence type="predicted"/>
<feature type="compositionally biased region" description="Basic residues" evidence="2">
    <location>
        <begin position="1"/>
        <end position="11"/>
    </location>
</feature>
<keyword evidence="4" id="KW-1185">Reference proteome</keyword>
<feature type="compositionally biased region" description="Basic residues" evidence="2">
    <location>
        <begin position="46"/>
        <end position="56"/>
    </location>
</feature>
<dbReference type="Proteomes" id="UP001642502">
    <property type="component" value="Unassembled WGS sequence"/>
</dbReference>
<evidence type="ECO:0000256" key="1">
    <source>
        <dbReference type="SAM" id="Coils"/>
    </source>
</evidence>
<feature type="compositionally biased region" description="Basic and acidic residues" evidence="2">
    <location>
        <begin position="63"/>
        <end position="78"/>
    </location>
</feature>
<accession>A0ABP0D3F6</accession>
<feature type="coiled-coil region" evidence="1">
    <location>
        <begin position="482"/>
        <end position="516"/>
    </location>
</feature>
<organism evidence="3 4">
    <name type="scientific">Sporothrix epigloea</name>
    <dbReference type="NCBI Taxonomy" id="1892477"/>
    <lineage>
        <taxon>Eukaryota</taxon>
        <taxon>Fungi</taxon>
        <taxon>Dikarya</taxon>
        <taxon>Ascomycota</taxon>
        <taxon>Pezizomycotina</taxon>
        <taxon>Sordariomycetes</taxon>
        <taxon>Sordariomycetidae</taxon>
        <taxon>Ophiostomatales</taxon>
        <taxon>Ophiostomataceae</taxon>
        <taxon>Sporothrix</taxon>
    </lineage>
</organism>
<evidence type="ECO:0000313" key="3">
    <source>
        <dbReference type="EMBL" id="CAK7262740.1"/>
    </source>
</evidence>
<name>A0ABP0D3F6_9PEZI</name>
<feature type="compositionally biased region" description="Polar residues" evidence="2">
    <location>
        <begin position="227"/>
        <end position="246"/>
    </location>
</feature>
<sequence length="605" mass="65169">MDQFTKRKGRRIAPAEDEEGLPLNSGFSPSEKEDTSSDPVIQPMRFGKRQLKKPASRRSIGADYHEKDSGEANEDVKSRSTALDETELRPASHGNHDAEEGPAVVRPVLGRSGSRRNKKRLSTASTSSRFSLGGPGDNSDEDSGPVVFTPSRRGAGAFSGLAQRVLENNAFRKSLSSRLPTRHRASDENDDDGRRDEKGAQSGRGSGDFDDNDDDRPRYSQAHLDELQSSTPNTPQNLNALQTKSGVQKHGDEGEPMYLDPSELDGAMIVDEAELPLSLAAPSGASFALTTGTATAPAGMAMSATQIQERKDRRARRALEGDAYNSDPDKDEENGEYISLLTDEQRKKKREKERTRLVREDEDLGEGFDEFVDEKEALSIGRKAERAARRKRKEEMAALIDAAELGDSAAGVEGGTVNDSGDDSEAERRAAYDAAQTRAGLEGLHHYSRNGNGDEADDLVGGVHGGTSVPRMRPLPDLATCLTQMQSAVEALEMEAAHHRQKLNEVEQEKSEIAAREVEVQAILDAAAAKYQPVLGGKATESVTTGLPGAHLDTNNAQTPSRALPALGQGPLPPGLAGVYPIQRGLESLGTTPTRRLDTSDVFGA</sequence>
<dbReference type="EMBL" id="CAWUON010000001">
    <property type="protein sequence ID" value="CAK7262740.1"/>
    <property type="molecule type" value="Genomic_DNA"/>
</dbReference>
<dbReference type="Pfam" id="PF15458">
    <property type="entry name" value="NTR2"/>
    <property type="match status" value="1"/>
</dbReference>
<feature type="region of interest" description="Disordered" evidence="2">
    <location>
        <begin position="299"/>
        <end position="356"/>
    </location>
</feature>
<feature type="region of interest" description="Disordered" evidence="2">
    <location>
        <begin position="172"/>
        <end position="261"/>
    </location>
</feature>
<gene>
    <name evidence="3" type="ORF">SEPCBS119000_000137</name>
</gene>
<evidence type="ECO:0000313" key="4">
    <source>
        <dbReference type="Proteomes" id="UP001642502"/>
    </source>
</evidence>
<evidence type="ECO:0000256" key="2">
    <source>
        <dbReference type="SAM" id="MobiDB-lite"/>
    </source>
</evidence>
<feature type="compositionally biased region" description="Basic and acidic residues" evidence="2">
    <location>
        <begin position="184"/>
        <end position="199"/>
    </location>
</feature>
<feature type="region of interest" description="Disordered" evidence="2">
    <location>
        <begin position="402"/>
        <end position="429"/>
    </location>
</feature>
<feature type="compositionally biased region" description="Basic and acidic residues" evidence="2">
    <location>
        <begin position="308"/>
        <end position="320"/>
    </location>
</feature>
<evidence type="ECO:0008006" key="5">
    <source>
        <dbReference type="Google" id="ProtNLM"/>
    </source>
</evidence>
<feature type="compositionally biased region" description="Basic and acidic residues" evidence="2">
    <location>
        <begin position="86"/>
        <end position="99"/>
    </location>
</feature>